<organism evidence="1 2">
    <name type="scientific">Gossypium mustelinum</name>
    <name type="common">Cotton</name>
    <name type="synonym">Gossypium caicoense</name>
    <dbReference type="NCBI Taxonomy" id="34275"/>
    <lineage>
        <taxon>Eukaryota</taxon>
        <taxon>Viridiplantae</taxon>
        <taxon>Streptophyta</taxon>
        <taxon>Embryophyta</taxon>
        <taxon>Tracheophyta</taxon>
        <taxon>Spermatophyta</taxon>
        <taxon>Magnoliopsida</taxon>
        <taxon>eudicotyledons</taxon>
        <taxon>Gunneridae</taxon>
        <taxon>Pentapetalae</taxon>
        <taxon>rosids</taxon>
        <taxon>malvids</taxon>
        <taxon>Malvales</taxon>
        <taxon>Malvaceae</taxon>
        <taxon>Malvoideae</taxon>
        <taxon>Gossypium</taxon>
    </lineage>
</organism>
<sequence length="59" mass="6916">MNRPETRQRFCSKNRSAKIDFYPRSSRSNPSVSKNRPRWTLPEYMLPCFPSMLTSSTSS</sequence>
<dbReference type="Proteomes" id="UP000323597">
    <property type="component" value="Chromosome A04"/>
</dbReference>
<dbReference type="AlphaFoldDB" id="A0A5D2ZML1"/>
<accession>A0A5D2ZML1</accession>
<keyword evidence="2" id="KW-1185">Reference proteome</keyword>
<name>A0A5D2ZML1_GOSMU</name>
<gene>
    <name evidence="1" type="ORF">E1A91_A04G075900v1</name>
</gene>
<dbReference type="EMBL" id="CM017639">
    <property type="protein sequence ID" value="TYJ39534.1"/>
    <property type="molecule type" value="Genomic_DNA"/>
</dbReference>
<proteinExistence type="predicted"/>
<evidence type="ECO:0000313" key="2">
    <source>
        <dbReference type="Proteomes" id="UP000323597"/>
    </source>
</evidence>
<protein>
    <submittedName>
        <fullName evidence="1">Uncharacterized protein</fullName>
    </submittedName>
</protein>
<evidence type="ECO:0000313" key="1">
    <source>
        <dbReference type="EMBL" id="TYJ39534.1"/>
    </source>
</evidence>
<reference evidence="1 2" key="1">
    <citation type="submission" date="2019-07" db="EMBL/GenBank/DDBJ databases">
        <title>WGS assembly of Gossypium mustelinum.</title>
        <authorList>
            <person name="Chen Z.J."/>
            <person name="Sreedasyam A."/>
            <person name="Ando A."/>
            <person name="Song Q."/>
            <person name="De L."/>
            <person name="Hulse-Kemp A."/>
            <person name="Ding M."/>
            <person name="Ye W."/>
            <person name="Kirkbride R."/>
            <person name="Jenkins J."/>
            <person name="Plott C."/>
            <person name="Lovell J."/>
            <person name="Lin Y.-M."/>
            <person name="Vaughn R."/>
            <person name="Liu B."/>
            <person name="Li W."/>
            <person name="Simpson S."/>
            <person name="Scheffler B."/>
            <person name="Saski C."/>
            <person name="Grover C."/>
            <person name="Hu G."/>
            <person name="Conover J."/>
            <person name="Carlson J."/>
            <person name="Shu S."/>
            <person name="Boston L."/>
            <person name="Williams M."/>
            <person name="Peterson D."/>
            <person name="Mcgee K."/>
            <person name="Jones D."/>
            <person name="Wendel J."/>
            <person name="Stelly D."/>
            <person name="Grimwood J."/>
            <person name="Schmutz J."/>
        </authorList>
    </citation>
    <scope>NUCLEOTIDE SEQUENCE [LARGE SCALE GENOMIC DNA]</scope>
    <source>
        <strain evidence="1">1408120.09</strain>
    </source>
</reference>